<gene>
    <name evidence="1" type="ORF">CIPAW_15G070400</name>
</gene>
<proteinExistence type="predicted"/>
<dbReference type="Proteomes" id="UP000811609">
    <property type="component" value="Chromosome 15"/>
</dbReference>
<reference evidence="1" key="1">
    <citation type="submission" date="2020-12" db="EMBL/GenBank/DDBJ databases">
        <title>WGS assembly of Carya illinoinensis cv. Pawnee.</title>
        <authorList>
            <person name="Platts A."/>
            <person name="Shu S."/>
            <person name="Wright S."/>
            <person name="Barry K."/>
            <person name="Edger P."/>
            <person name="Pires J.C."/>
            <person name="Schmutz J."/>
        </authorList>
    </citation>
    <scope>NUCLEOTIDE SEQUENCE</scope>
    <source>
        <tissue evidence="1">Leaf</tissue>
    </source>
</reference>
<accession>A0A8T1ND07</accession>
<dbReference type="AlphaFoldDB" id="A0A8T1ND07"/>
<protein>
    <submittedName>
        <fullName evidence="1">Uncharacterized protein</fullName>
    </submittedName>
</protein>
<sequence>MFICSVREWFVRSFFYLAFLRFLSRWIPARLASQYQFGLYLRHQGPFGGWGAYNIFAHSVGLCRFVMCSSMGVQVTSVT</sequence>
<name>A0A8T1ND07_CARIL</name>
<keyword evidence="2" id="KW-1185">Reference proteome</keyword>
<comment type="caution">
    <text evidence="1">The sequence shown here is derived from an EMBL/GenBank/DDBJ whole genome shotgun (WGS) entry which is preliminary data.</text>
</comment>
<evidence type="ECO:0000313" key="2">
    <source>
        <dbReference type="Proteomes" id="UP000811609"/>
    </source>
</evidence>
<organism evidence="1 2">
    <name type="scientific">Carya illinoinensis</name>
    <name type="common">Pecan</name>
    <dbReference type="NCBI Taxonomy" id="32201"/>
    <lineage>
        <taxon>Eukaryota</taxon>
        <taxon>Viridiplantae</taxon>
        <taxon>Streptophyta</taxon>
        <taxon>Embryophyta</taxon>
        <taxon>Tracheophyta</taxon>
        <taxon>Spermatophyta</taxon>
        <taxon>Magnoliopsida</taxon>
        <taxon>eudicotyledons</taxon>
        <taxon>Gunneridae</taxon>
        <taxon>Pentapetalae</taxon>
        <taxon>rosids</taxon>
        <taxon>fabids</taxon>
        <taxon>Fagales</taxon>
        <taxon>Juglandaceae</taxon>
        <taxon>Carya</taxon>
    </lineage>
</organism>
<dbReference type="EMBL" id="CM031823">
    <property type="protein sequence ID" value="KAG6626713.1"/>
    <property type="molecule type" value="Genomic_DNA"/>
</dbReference>
<evidence type="ECO:0000313" key="1">
    <source>
        <dbReference type="EMBL" id="KAG6626713.1"/>
    </source>
</evidence>
<dbReference type="EMBL" id="CM031823">
    <property type="protein sequence ID" value="KAG6626712.1"/>
    <property type="molecule type" value="Genomic_DNA"/>
</dbReference>